<keyword evidence="3" id="KW-0677">Repeat</keyword>
<dbReference type="GO" id="GO:0006913">
    <property type="term" value="P:nucleocytoplasmic transport"/>
    <property type="evidence" value="ECO:0007669"/>
    <property type="project" value="TreeGrafter"/>
</dbReference>
<dbReference type="Gene3D" id="3.80.10.10">
    <property type="entry name" value="Ribonuclease Inhibitor"/>
    <property type="match status" value="2"/>
</dbReference>
<dbReference type="PANTHER" id="PTHR24113:SF12">
    <property type="entry name" value="RAN GTPASE-ACTIVATING PROTEIN 1"/>
    <property type="match status" value="1"/>
</dbReference>
<dbReference type="InterPro" id="IPR032675">
    <property type="entry name" value="LRR_dom_sf"/>
</dbReference>
<evidence type="ECO:0000256" key="3">
    <source>
        <dbReference type="ARBA" id="ARBA00022737"/>
    </source>
</evidence>
<dbReference type="SUPFAM" id="SSF52047">
    <property type="entry name" value="RNI-like"/>
    <property type="match status" value="1"/>
</dbReference>
<dbReference type="GO" id="GO:0048471">
    <property type="term" value="C:perinuclear region of cytoplasm"/>
    <property type="evidence" value="ECO:0007669"/>
    <property type="project" value="TreeGrafter"/>
</dbReference>
<dbReference type="RefSeq" id="WP_162667781.1">
    <property type="nucleotide sequence ID" value="NZ_LR593886.1"/>
</dbReference>
<dbReference type="Pfam" id="PF13516">
    <property type="entry name" value="LRR_6"/>
    <property type="match status" value="3"/>
</dbReference>
<keyword evidence="5" id="KW-1185">Reference proteome</keyword>
<dbReference type="SMART" id="SM00368">
    <property type="entry name" value="LRR_RI"/>
    <property type="match status" value="3"/>
</dbReference>
<gene>
    <name evidence="4" type="ORF">SOIL9_47250</name>
</gene>
<dbReference type="PANTHER" id="PTHR24113">
    <property type="entry name" value="RAN GTPASE-ACTIVATING PROTEIN 1"/>
    <property type="match status" value="1"/>
</dbReference>
<evidence type="ECO:0000256" key="1">
    <source>
        <dbReference type="ARBA" id="ARBA00022468"/>
    </source>
</evidence>
<accession>A0A6P2CVK4</accession>
<evidence type="ECO:0000313" key="5">
    <source>
        <dbReference type="Proteomes" id="UP000464178"/>
    </source>
</evidence>
<evidence type="ECO:0000313" key="4">
    <source>
        <dbReference type="EMBL" id="VTR92989.1"/>
    </source>
</evidence>
<dbReference type="EMBL" id="LR593886">
    <property type="protein sequence ID" value="VTR92989.1"/>
    <property type="molecule type" value="Genomic_DNA"/>
</dbReference>
<dbReference type="KEGG" id="gms:SOIL9_47250"/>
<dbReference type="AlphaFoldDB" id="A0A6P2CVK4"/>
<evidence type="ECO:0008006" key="6">
    <source>
        <dbReference type="Google" id="ProtNLM"/>
    </source>
</evidence>
<protein>
    <recommendedName>
        <fullName evidence="6">Repeat-companion domain protein</fullName>
    </recommendedName>
</protein>
<organism evidence="4 5">
    <name type="scientific">Gemmata massiliana</name>
    <dbReference type="NCBI Taxonomy" id="1210884"/>
    <lineage>
        <taxon>Bacteria</taxon>
        <taxon>Pseudomonadati</taxon>
        <taxon>Planctomycetota</taxon>
        <taxon>Planctomycetia</taxon>
        <taxon>Gemmatales</taxon>
        <taxon>Gemmataceae</taxon>
        <taxon>Gemmata</taxon>
    </lineage>
</organism>
<name>A0A6P2CVK4_9BACT</name>
<evidence type="ECO:0000256" key="2">
    <source>
        <dbReference type="ARBA" id="ARBA00022614"/>
    </source>
</evidence>
<reference evidence="4 5" key="1">
    <citation type="submission" date="2019-05" db="EMBL/GenBank/DDBJ databases">
        <authorList>
            <consortium name="Science for Life Laboratories"/>
        </authorList>
    </citation>
    <scope>NUCLEOTIDE SEQUENCE [LARGE SCALE GENOMIC DNA]</scope>
    <source>
        <strain evidence="4">Soil9</strain>
    </source>
</reference>
<dbReference type="GO" id="GO:0005096">
    <property type="term" value="F:GTPase activator activity"/>
    <property type="evidence" value="ECO:0007669"/>
    <property type="project" value="UniProtKB-KW"/>
</dbReference>
<keyword evidence="2" id="KW-0433">Leucine-rich repeat</keyword>
<dbReference type="GO" id="GO:0031267">
    <property type="term" value="F:small GTPase binding"/>
    <property type="evidence" value="ECO:0007669"/>
    <property type="project" value="TreeGrafter"/>
</dbReference>
<dbReference type="Proteomes" id="UP000464178">
    <property type="component" value="Chromosome"/>
</dbReference>
<dbReference type="GO" id="GO:0005829">
    <property type="term" value="C:cytosol"/>
    <property type="evidence" value="ECO:0007669"/>
    <property type="project" value="TreeGrafter"/>
</dbReference>
<dbReference type="InterPro" id="IPR027038">
    <property type="entry name" value="RanGap"/>
</dbReference>
<proteinExistence type="predicted"/>
<sequence>MIAQDERPFLDAILAAPDDDTPRLVFADWLDERGQNDDAARAALIRAQCQLERLAPGSAARRALERAAKAILKEHGERWAQELAGAKICRSWTFRRGFLDGVSMSATTFAQKAERLFEIAPTVRTATFPDASNEVTRLARCRFLARLASVDIRDMCSCGYCRIENDLRALFGSKHTQNLTALNIAGDRMDAAGAKSLAASAALARLTVLDVSDNPLGATGVLALAKSKHLGSLKSLHLARTELGSAGAEALAKVKNLPALEHLSLCGNALNADAVRALLAAPVFAQLKSLDLSQNPLRAPGAKLLAAVPAGAKLEHLDVRKCQIPEGAIRTLKKRFGKGVKL</sequence>
<dbReference type="NCBIfam" id="TIGR02996">
    <property type="entry name" value="rpt_mate_G_obs"/>
    <property type="match status" value="1"/>
</dbReference>
<keyword evidence="1" id="KW-0343">GTPase activation</keyword>
<dbReference type="InterPro" id="IPR014338">
    <property type="entry name" value="CHP02996_rpt-companion-dom"/>
</dbReference>
<dbReference type="InterPro" id="IPR001611">
    <property type="entry name" value="Leu-rich_rpt"/>
</dbReference>